<reference evidence="2" key="1">
    <citation type="submission" date="2017-04" db="EMBL/GenBank/DDBJ databases">
        <title>Function of individual gut microbiota members based on whole genome sequencing of pure cultures obtained from chicken caecum.</title>
        <authorList>
            <person name="Medvecky M."/>
            <person name="Cejkova D."/>
            <person name="Polansky O."/>
            <person name="Karasova D."/>
            <person name="Kubasova T."/>
            <person name="Cizek A."/>
            <person name="Rychlik I."/>
        </authorList>
    </citation>
    <scope>NUCLEOTIDE SEQUENCE [LARGE SCALE GENOMIC DNA]</scope>
    <source>
        <strain evidence="2">An67</strain>
    </source>
</reference>
<gene>
    <name evidence="1" type="ORF">B5G17_02695</name>
</gene>
<sequence>MEKTTGEADIQENRLKELSPDLLNTLLKDHTTSKEGKQCNIFWATSDYEPLGKGYEYGSQILPELITGENGHVVMPRVLKHRDTQSTRSREMAEVFTPSWICNVQNNLIDEAWFGRKDVFNHEVTSKDGTHSWEINPDRIAFPEGRTWKDYVRENRLEITCGEAPYLVSRYDTTTGTFIPVEKRIGLLDRKLRIVSENTATTREWLEAAKDAYRSIYAYEWQGDSLLLAREALLLSFIEYYRNKFGKDPQIKSINHIAYIISWNVWQMDGLKGVVPDSCGERVRMEPSLFGTIERWEPCEGCLKNDLTKHNGIYCIIKDWRATDKATGKKGKRIRFIDLINEEA</sequence>
<keyword evidence="1" id="KW-0378">Hydrolase</keyword>
<comment type="caution">
    <text evidence="1">The sequence shown here is derived from an EMBL/GenBank/DDBJ whole genome shotgun (WGS) entry which is preliminary data.</text>
</comment>
<dbReference type="Proteomes" id="UP000196329">
    <property type="component" value="Unassembled WGS sequence"/>
</dbReference>
<dbReference type="GO" id="GO:0004519">
    <property type="term" value="F:endonuclease activity"/>
    <property type="evidence" value="ECO:0007669"/>
    <property type="project" value="UniProtKB-KW"/>
</dbReference>
<organism evidence="1 2">
    <name type="scientific">Bacteroides uniformis</name>
    <dbReference type="NCBI Taxonomy" id="820"/>
    <lineage>
        <taxon>Bacteria</taxon>
        <taxon>Pseudomonadati</taxon>
        <taxon>Bacteroidota</taxon>
        <taxon>Bacteroidia</taxon>
        <taxon>Bacteroidales</taxon>
        <taxon>Bacteroidaceae</taxon>
        <taxon>Bacteroides</taxon>
    </lineage>
</organism>
<dbReference type="EMBL" id="NFHS01000001">
    <property type="protein sequence ID" value="OUN57284.1"/>
    <property type="molecule type" value="Genomic_DNA"/>
</dbReference>
<accession>A0A1Y3V896</accession>
<dbReference type="RefSeq" id="WP_087331882.1">
    <property type="nucleotide sequence ID" value="NZ_CAXVJK010000006.1"/>
</dbReference>
<dbReference type="AlphaFoldDB" id="A0A1Y3V896"/>
<evidence type="ECO:0000313" key="2">
    <source>
        <dbReference type="Proteomes" id="UP000196329"/>
    </source>
</evidence>
<name>A0A1Y3V896_BACUN</name>
<proteinExistence type="predicted"/>
<protein>
    <submittedName>
        <fullName evidence="1">Restriction endonuclease subunit M</fullName>
    </submittedName>
</protein>
<keyword evidence="1" id="KW-0255">Endonuclease</keyword>
<keyword evidence="1" id="KW-0540">Nuclease</keyword>
<evidence type="ECO:0000313" key="1">
    <source>
        <dbReference type="EMBL" id="OUN57284.1"/>
    </source>
</evidence>